<dbReference type="AlphaFoldDB" id="A0A915J514"/>
<evidence type="ECO:0000313" key="3">
    <source>
        <dbReference type="Proteomes" id="UP000887565"/>
    </source>
</evidence>
<dbReference type="GO" id="GO:0008021">
    <property type="term" value="C:synaptic vesicle"/>
    <property type="evidence" value="ECO:0007669"/>
    <property type="project" value="TreeGrafter"/>
</dbReference>
<dbReference type="PANTHER" id="PTHR45711">
    <property type="entry name" value="CHLORIDE CHANNEL PROTEIN"/>
    <property type="match status" value="1"/>
</dbReference>
<keyword evidence="1" id="KW-0406">Ion transport</keyword>
<feature type="region of interest" description="Disordered" evidence="2">
    <location>
        <begin position="183"/>
        <end position="203"/>
    </location>
</feature>
<dbReference type="GO" id="GO:0005794">
    <property type="term" value="C:Golgi apparatus"/>
    <property type="evidence" value="ECO:0007669"/>
    <property type="project" value="TreeGrafter"/>
</dbReference>
<keyword evidence="3" id="KW-1185">Reference proteome</keyword>
<reference evidence="4" key="1">
    <citation type="submission" date="2022-11" db="UniProtKB">
        <authorList>
            <consortium name="WormBaseParasite"/>
        </authorList>
    </citation>
    <scope>IDENTIFICATION</scope>
</reference>
<accession>A0A915J514</accession>
<dbReference type="GO" id="GO:0005247">
    <property type="term" value="F:voltage-gated chloride channel activity"/>
    <property type="evidence" value="ECO:0007669"/>
    <property type="project" value="TreeGrafter"/>
</dbReference>
<dbReference type="GO" id="GO:0005886">
    <property type="term" value="C:plasma membrane"/>
    <property type="evidence" value="ECO:0007669"/>
    <property type="project" value="TreeGrafter"/>
</dbReference>
<dbReference type="Proteomes" id="UP000887565">
    <property type="component" value="Unplaced"/>
</dbReference>
<dbReference type="WBParaSite" id="nRc.2.0.1.t21235-RA">
    <property type="protein sequence ID" value="nRc.2.0.1.t21235-RA"/>
    <property type="gene ID" value="nRc.2.0.1.g21235"/>
</dbReference>
<name>A0A915J514_ROMCU</name>
<organism evidence="3 4">
    <name type="scientific">Romanomermis culicivorax</name>
    <name type="common">Nematode worm</name>
    <dbReference type="NCBI Taxonomy" id="13658"/>
    <lineage>
        <taxon>Eukaryota</taxon>
        <taxon>Metazoa</taxon>
        <taxon>Ecdysozoa</taxon>
        <taxon>Nematoda</taxon>
        <taxon>Enoplea</taxon>
        <taxon>Dorylaimia</taxon>
        <taxon>Mermithida</taxon>
        <taxon>Mermithoidea</taxon>
        <taxon>Mermithidae</taxon>
        <taxon>Romanomermis</taxon>
    </lineage>
</organism>
<protein>
    <submittedName>
        <fullName evidence="4">Uncharacterized protein</fullName>
    </submittedName>
</protein>
<evidence type="ECO:0000256" key="2">
    <source>
        <dbReference type="SAM" id="MobiDB-lite"/>
    </source>
</evidence>
<keyword evidence="1" id="KW-0813">Transport</keyword>
<feature type="compositionally biased region" description="Low complexity" evidence="2">
    <location>
        <begin position="191"/>
        <end position="203"/>
    </location>
</feature>
<evidence type="ECO:0000313" key="4">
    <source>
        <dbReference type="WBParaSite" id="nRc.2.0.1.t21235-RA"/>
    </source>
</evidence>
<evidence type="ECO:0000256" key="1">
    <source>
        <dbReference type="ARBA" id="ARBA00023065"/>
    </source>
</evidence>
<dbReference type="GO" id="GO:0005769">
    <property type="term" value="C:early endosome"/>
    <property type="evidence" value="ECO:0007669"/>
    <property type="project" value="TreeGrafter"/>
</dbReference>
<dbReference type="PANTHER" id="PTHR45711:SF6">
    <property type="entry name" value="CHLORIDE CHANNEL PROTEIN"/>
    <property type="match status" value="1"/>
</dbReference>
<proteinExistence type="predicted"/>
<sequence>MLKSHFFCRKKQTTRQCLIALMSETDLLLDEGAKKKIQSSSSYSLSSILSPAHIFKNSRNRSSSLEMSGDFFNESRPIDFNGSDRSRNDFEGHDLHDIGLNTTNTNVQDILARLFSVDNGPLGHWWWLNYVVKIFANTPIEFTFEKVSPWGRDHAFYKPLLSKNSPSYKISYGSVNLNMTSSHDESLPVASSSSSSNNGNGGSSDDSFPLMALTQYEDFHTIDWQRDLARDRLRHKHITKSRSSSWCDIMASIVDAGSGWICVLLVGVAAGCLAGTIDIGTKWMGDLKLGLCPDGFWFDKEHCCWAANDTLSTGFKCRYTPASEALTVIFVKCRAVINLLEKFQDLLF</sequence>